<evidence type="ECO:0000256" key="4">
    <source>
        <dbReference type="SAM" id="MobiDB-lite"/>
    </source>
</evidence>
<organism evidence="7 8">
    <name type="scientific">Aureliella helgolandensis</name>
    <dbReference type="NCBI Taxonomy" id="2527968"/>
    <lineage>
        <taxon>Bacteria</taxon>
        <taxon>Pseudomonadati</taxon>
        <taxon>Planctomycetota</taxon>
        <taxon>Planctomycetia</taxon>
        <taxon>Pirellulales</taxon>
        <taxon>Pirellulaceae</taxon>
        <taxon>Aureliella</taxon>
    </lineage>
</organism>
<dbReference type="InterPro" id="IPR013043">
    <property type="entry name" value="DUF1595"/>
</dbReference>
<evidence type="ECO:0000313" key="7">
    <source>
        <dbReference type="EMBL" id="QDV24800.1"/>
    </source>
</evidence>
<evidence type="ECO:0000256" key="5">
    <source>
        <dbReference type="SAM" id="SignalP"/>
    </source>
</evidence>
<keyword evidence="1 3" id="KW-0479">Metal-binding</keyword>
<feature type="chain" id="PRO_5022052188" evidence="5">
    <location>
        <begin position="24"/>
        <end position="858"/>
    </location>
</feature>
<evidence type="ECO:0000313" key="8">
    <source>
        <dbReference type="Proteomes" id="UP000318017"/>
    </source>
</evidence>
<keyword evidence="2 3" id="KW-0408">Iron</keyword>
<sequence length="858" mass="97049" precursor="true">MSRPIHRFAFFFSFILLCVPASASDIELAPLVSRMQESCLDCHSGAEAEGGLDLTQLAERLEMQGKIVAEDLAIWIKIHDRVDAGEMPPEGGLEDSERQNFVAPLRKRLVELDREQIESEGRAIWRRINRFEYENSLRDLLHAPWLQLATMLPEDGELHRFNKIGEALDVSHVNFARYMQAADFAMRAVMEKTQEPPELKIKRYYAREQASFNRRVHFTIFNRSPERATFPLLGYEADLDVLRDPETPFTVGDSDPAKRELEAFGVVASSYEPIEISFSSFVAPRAGHYKLRFKGYTFWAAGEEKKWWRPDREKTARGRRSEPVVIYSRAEPRQLRRLGEFDFQVEPSVQELDVWLLKGEKIQPDAVRLFRSRPPNWHNPLAEKDGMPGVAFNWMEVEGPIIEQWPSAGHQLLLDDLETGGDGNTNVATSQQRMQDARRLMRKFLGKAYTRPTESEDVERFVGVVEEALGEDMPFADAMLAGYTAALCSPGFLCLEEHPGRLDAVAVANRLSLFLWNSLPDSELRQLAESGELNERNVLEQQVERMLNDEKSRRFVDAFLAYWLDLRKINDTSPDEVLYPDYYLDDALVDAALEETQLFFAELVSENLPAKNLIDSDFTFANERLADHYGLPPFEGARLQRVALPEQSVRGGLLTQASILKVTANGSTTSPVVRGAWINERILGIDIPPPPPSVPAIEPDTRGATTIRQQLFKHRADESCNVCHKVMDPAGFALESFDVAGGFRDTYRSLQKGDSVPGYGKNGQPFTFTHGPQVDASGELPDGRPFADVAQLKRLLLADQRKIAKNLVEKLLTYATGAAPRFSDREEIEEILDRHAAHGYPVRSLITEIATSRLFLNK</sequence>
<dbReference type="InterPro" id="IPR013042">
    <property type="entry name" value="DUF1592"/>
</dbReference>
<protein>
    <submittedName>
        <fullName evidence="7">Planctomycete cytochrome C</fullName>
    </submittedName>
</protein>
<dbReference type="InterPro" id="IPR013036">
    <property type="entry name" value="DUF1587"/>
</dbReference>
<dbReference type="GO" id="GO:0020037">
    <property type="term" value="F:heme binding"/>
    <property type="evidence" value="ECO:0007669"/>
    <property type="project" value="InterPro"/>
</dbReference>
<feature type="domain" description="Cytochrome c" evidence="6">
    <location>
        <begin position="24"/>
        <end position="109"/>
    </location>
</feature>
<feature type="region of interest" description="Disordered" evidence="4">
    <location>
        <begin position="754"/>
        <end position="782"/>
    </location>
</feature>
<dbReference type="KEGG" id="ahel:Q31a_31220"/>
<dbReference type="AlphaFoldDB" id="A0A518G887"/>
<dbReference type="Proteomes" id="UP000318017">
    <property type="component" value="Chromosome"/>
</dbReference>
<keyword evidence="3" id="KW-0349">Heme</keyword>
<proteinExistence type="predicted"/>
<dbReference type="GO" id="GO:0009055">
    <property type="term" value="F:electron transfer activity"/>
    <property type="evidence" value="ECO:0007669"/>
    <property type="project" value="InterPro"/>
</dbReference>
<feature type="signal peptide" evidence="5">
    <location>
        <begin position="1"/>
        <end position="23"/>
    </location>
</feature>
<dbReference type="InterPro" id="IPR011429">
    <property type="entry name" value="Cyt_c_Planctomycete-type"/>
</dbReference>
<keyword evidence="5" id="KW-0732">Signal</keyword>
<dbReference type="RefSeq" id="WP_145078969.1">
    <property type="nucleotide sequence ID" value="NZ_CP036298.1"/>
</dbReference>
<dbReference type="GO" id="GO:0046872">
    <property type="term" value="F:metal ion binding"/>
    <property type="evidence" value="ECO:0007669"/>
    <property type="project" value="UniProtKB-KW"/>
</dbReference>
<dbReference type="EMBL" id="CP036298">
    <property type="protein sequence ID" value="QDV24800.1"/>
    <property type="molecule type" value="Genomic_DNA"/>
</dbReference>
<evidence type="ECO:0000256" key="1">
    <source>
        <dbReference type="ARBA" id="ARBA00022723"/>
    </source>
</evidence>
<dbReference type="Pfam" id="PF07627">
    <property type="entry name" value="PSCyt3"/>
    <property type="match status" value="1"/>
</dbReference>
<dbReference type="Pfam" id="PF07626">
    <property type="entry name" value="PSD3"/>
    <property type="match status" value="1"/>
</dbReference>
<dbReference type="Pfam" id="PF07637">
    <property type="entry name" value="PSD5"/>
    <property type="match status" value="1"/>
</dbReference>
<accession>A0A518G887</accession>
<dbReference type="OrthoDB" id="175242at2"/>
<dbReference type="PROSITE" id="PS51007">
    <property type="entry name" value="CYTC"/>
    <property type="match status" value="1"/>
</dbReference>
<gene>
    <name evidence="7" type="ORF">Q31a_31220</name>
</gene>
<dbReference type="InterPro" id="IPR013039">
    <property type="entry name" value="DUF1588"/>
</dbReference>
<dbReference type="InterPro" id="IPR011478">
    <property type="entry name" value="DUF1585"/>
</dbReference>
<dbReference type="InterPro" id="IPR009056">
    <property type="entry name" value="Cyt_c-like_dom"/>
</dbReference>
<name>A0A518G887_9BACT</name>
<keyword evidence="8" id="KW-1185">Reference proteome</keyword>
<dbReference type="Pfam" id="PF07624">
    <property type="entry name" value="PSD2"/>
    <property type="match status" value="1"/>
</dbReference>
<dbReference type="Pfam" id="PF07631">
    <property type="entry name" value="PSD4"/>
    <property type="match status" value="1"/>
</dbReference>
<evidence type="ECO:0000259" key="6">
    <source>
        <dbReference type="PROSITE" id="PS51007"/>
    </source>
</evidence>
<reference evidence="7 8" key="1">
    <citation type="submission" date="2019-02" db="EMBL/GenBank/DDBJ databases">
        <title>Deep-cultivation of Planctomycetes and their phenomic and genomic characterization uncovers novel biology.</title>
        <authorList>
            <person name="Wiegand S."/>
            <person name="Jogler M."/>
            <person name="Boedeker C."/>
            <person name="Pinto D."/>
            <person name="Vollmers J."/>
            <person name="Rivas-Marin E."/>
            <person name="Kohn T."/>
            <person name="Peeters S.H."/>
            <person name="Heuer A."/>
            <person name="Rast P."/>
            <person name="Oberbeckmann S."/>
            <person name="Bunk B."/>
            <person name="Jeske O."/>
            <person name="Meyerdierks A."/>
            <person name="Storesund J.E."/>
            <person name="Kallscheuer N."/>
            <person name="Luecker S."/>
            <person name="Lage O.M."/>
            <person name="Pohl T."/>
            <person name="Merkel B.J."/>
            <person name="Hornburger P."/>
            <person name="Mueller R.-W."/>
            <person name="Bruemmer F."/>
            <person name="Labrenz M."/>
            <person name="Spormann A.M."/>
            <person name="Op den Camp H."/>
            <person name="Overmann J."/>
            <person name="Amann R."/>
            <person name="Jetten M.S.M."/>
            <person name="Mascher T."/>
            <person name="Medema M.H."/>
            <person name="Devos D.P."/>
            <person name="Kaster A.-K."/>
            <person name="Ovreas L."/>
            <person name="Rohde M."/>
            <person name="Galperin M.Y."/>
            <person name="Jogler C."/>
        </authorList>
    </citation>
    <scope>NUCLEOTIDE SEQUENCE [LARGE SCALE GENOMIC DNA]</scope>
    <source>
        <strain evidence="7 8">Q31a</strain>
    </source>
</reference>
<evidence type="ECO:0000256" key="2">
    <source>
        <dbReference type="ARBA" id="ARBA00023004"/>
    </source>
</evidence>
<dbReference type="Pfam" id="PF07635">
    <property type="entry name" value="PSCyt1"/>
    <property type="match status" value="1"/>
</dbReference>
<evidence type="ECO:0000256" key="3">
    <source>
        <dbReference type="PROSITE-ProRule" id="PRU00433"/>
    </source>
</evidence>